<dbReference type="Gene3D" id="1.10.10.10">
    <property type="entry name" value="Winged helix-like DNA-binding domain superfamily/Winged helix DNA-binding domain"/>
    <property type="match status" value="1"/>
</dbReference>
<feature type="domain" description="Sugar-binding" evidence="5">
    <location>
        <begin position="65"/>
        <end position="312"/>
    </location>
</feature>
<keyword evidence="4" id="KW-0804">Transcription</keyword>
<dbReference type="OrthoDB" id="186585at2"/>
<proteinExistence type="inferred from homology"/>
<dbReference type="InterPro" id="IPR037171">
    <property type="entry name" value="NagB/RpiA_transferase-like"/>
</dbReference>
<dbReference type="Proteomes" id="UP000313849">
    <property type="component" value="Unassembled WGS sequence"/>
</dbReference>
<keyword evidence="2" id="KW-0805">Transcription regulation</keyword>
<comment type="caution">
    <text evidence="6">The sequence shown here is derived from an EMBL/GenBank/DDBJ whole genome shotgun (WGS) entry which is preliminary data.</text>
</comment>
<dbReference type="Gene3D" id="3.40.50.1360">
    <property type="match status" value="1"/>
</dbReference>
<evidence type="ECO:0000313" key="6">
    <source>
        <dbReference type="EMBL" id="TNU73150.1"/>
    </source>
</evidence>
<dbReference type="InterPro" id="IPR051054">
    <property type="entry name" value="SorC_transcr_regulators"/>
</dbReference>
<dbReference type="Pfam" id="PF04198">
    <property type="entry name" value="Sugar-bind"/>
    <property type="match status" value="1"/>
</dbReference>
<gene>
    <name evidence="6" type="ORF">FH969_12875</name>
</gene>
<dbReference type="AlphaFoldDB" id="A0A5C5B8B7"/>
<dbReference type="GO" id="GO:0003677">
    <property type="term" value="F:DNA binding"/>
    <property type="evidence" value="ECO:0007669"/>
    <property type="project" value="UniProtKB-KW"/>
</dbReference>
<evidence type="ECO:0000313" key="7">
    <source>
        <dbReference type="Proteomes" id="UP000313849"/>
    </source>
</evidence>
<accession>A0A5C5B8B7</accession>
<dbReference type="SUPFAM" id="SSF100950">
    <property type="entry name" value="NagB/RpiA/CoA transferase-like"/>
    <property type="match status" value="1"/>
</dbReference>
<reference evidence="6 7" key="1">
    <citation type="submission" date="2019-06" db="EMBL/GenBank/DDBJ databases">
        <title>Draft genome sequence of Miniimonas arenae KCTC 19750T isolated from sea sand.</title>
        <authorList>
            <person name="Park S.-J."/>
        </authorList>
    </citation>
    <scope>NUCLEOTIDE SEQUENCE [LARGE SCALE GENOMIC DNA]</scope>
    <source>
        <strain evidence="6 7">KCTC 19750</strain>
    </source>
</reference>
<keyword evidence="3" id="KW-0238">DNA-binding</keyword>
<dbReference type="PANTHER" id="PTHR34294">
    <property type="entry name" value="TRANSCRIPTIONAL REGULATOR-RELATED"/>
    <property type="match status" value="1"/>
</dbReference>
<protein>
    <submittedName>
        <fullName evidence="6">Transcriptional regulator</fullName>
    </submittedName>
</protein>
<dbReference type="EMBL" id="VENP01000061">
    <property type="protein sequence ID" value="TNU73150.1"/>
    <property type="molecule type" value="Genomic_DNA"/>
</dbReference>
<evidence type="ECO:0000256" key="1">
    <source>
        <dbReference type="ARBA" id="ARBA00010466"/>
    </source>
</evidence>
<dbReference type="GO" id="GO:0030246">
    <property type="term" value="F:carbohydrate binding"/>
    <property type="evidence" value="ECO:0007669"/>
    <property type="project" value="InterPro"/>
</dbReference>
<comment type="similarity">
    <text evidence="1">Belongs to the SorC transcriptional regulatory family.</text>
</comment>
<dbReference type="RefSeq" id="WP_139987495.1">
    <property type="nucleotide sequence ID" value="NZ_VENP01000061.1"/>
</dbReference>
<dbReference type="InterPro" id="IPR007324">
    <property type="entry name" value="Sugar-bd_dom_put"/>
</dbReference>
<dbReference type="InterPro" id="IPR036388">
    <property type="entry name" value="WH-like_DNA-bd_sf"/>
</dbReference>
<sequence>MDGREELMHEAATLYYLQDVTMDTVARQLGMSRSGVSRLLKSARESGIVRIQVRAPRAGGAVARRIEAAYGVRAHVVPVRSPLTEDVRLDHVARYAAQLVQEWFADGMTLGLAWGTTVAAVAAHLVPTSLKEAVVVQLNGAANTQSSGLAYGTDLVSQFAEAFDAIPEHFPVPAFFDFAETRALMWRERSVRHVLGVQARADLVLFGVGALVAPVPSHVYTSGYLEPADRDALAADGVVGDVCTVFLREDGSWEDVAINARATGPDPRQLQRIHRRVCVVAGEAKVVPLRAALLAGAVTDLVIDEPTAVRLVRTAPARR</sequence>
<name>A0A5C5B8B7_9MICO</name>
<evidence type="ECO:0000259" key="5">
    <source>
        <dbReference type="Pfam" id="PF04198"/>
    </source>
</evidence>
<dbReference type="SUPFAM" id="SSF88659">
    <property type="entry name" value="Sigma3 and sigma4 domains of RNA polymerase sigma factors"/>
    <property type="match status" value="1"/>
</dbReference>
<dbReference type="InterPro" id="IPR013324">
    <property type="entry name" value="RNA_pol_sigma_r3/r4-like"/>
</dbReference>
<organism evidence="6 7">
    <name type="scientific">Miniimonas arenae</name>
    <dbReference type="NCBI Taxonomy" id="676201"/>
    <lineage>
        <taxon>Bacteria</taxon>
        <taxon>Bacillati</taxon>
        <taxon>Actinomycetota</taxon>
        <taxon>Actinomycetes</taxon>
        <taxon>Micrococcales</taxon>
        <taxon>Beutenbergiaceae</taxon>
        <taxon>Miniimonas</taxon>
    </lineage>
</organism>
<keyword evidence="7" id="KW-1185">Reference proteome</keyword>
<dbReference type="PANTHER" id="PTHR34294:SF1">
    <property type="entry name" value="TRANSCRIPTIONAL REGULATOR LSRR"/>
    <property type="match status" value="1"/>
</dbReference>
<evidence type="ECO:0000256" key="4">
    <source>
        <dbReference type="ARBA" id="ARBA00023163"/>
    </source>
</evidence>
<evidence type="ECO:0000256" key="2">
    <source>
        <dbReference type="ARBA" id="ARBA00023015"/>
    </source>
</evidence>
<evidence type="ECO:0000256" key="3">
    <source>
        <dbReference type="ARBA" id="ARBA00023125"/>
    </source>
</evidence>